<dbReference type="CDD" id="cd18008">
    <property type="entry name" value="DEXDc_SHPRH-like"/>
    <property type="match status" value="1"/>
</dbReference>
<feature type="compositionally biased region" description="Acidic residues" evidence="4">
    <location>
        <begin position="309"/>
        <end position="321"/>
    </location>
</feature>
<evidence type="ECO:0000313" key="8">
    <source>
        <dbReference type="Proteomes" id="UP000799766"/>
    </source>
</evidence>
<feature type="domain" description="Helicase C-terminal" evidence="6">
    <location>
        <begin position="880"/>
        <end position="1041"/>
    </location>
</feature>
<protein>
    <submittedName>
        <fullName evidence="7">SNF2 family N-terminal domain-containing protein</fullName>
    </submittedName>
</protein>
<dbReference type="Pfam" id="PF00271">
    <property type="entry name" value="Helicase_C"/>
    <property type="match status" value="1"/>
</dbReference>
<dbReference type="GO" id="GO:0008094">
    <property type="term" value="F:ATP-dependent activity, acting on DNA"/>
    <property type="evidence" value="ECO:0007669"/>
    <property type="project" value="TreeGrafter"/>
</dbReference>
<dbReference type="OrthoDB" id="423559at2759"/>
<proteinExistence type="predicted"/>
<dbReference type="InterPro" id="IPR000330">
    <property type="entry name" value="SNF2_N"/>
</dbReference>
<sequence>MVKERDTSRPGKASPAPKLKEPWALVQQAPPQQQQPLQPAPNSTINHTRRSNGAAAPEFGKPSPLRNPSKDKYAHLFNMPKPGQPRPEHHQPPAESRQPGFGTSKAARPNNASANDDSVVEISRPQAAPSWTTHPAQRPMFSSATASASTSASGFQPVNIPGYKPVGGGSANAGGWQSVNRPTPMNFGTTASYVDFTGPSKKAAKPEPESDISDAESNASFNADAGVVADAKRFGAADAMEFVDQGKANENIKALLEGAFGEEEEGAEKIKLRRVLRKRAKNEGEAKGLVDKLKALEVENKSDQKEDAKEEEDEEDDDDGTVDGLAVRLFPHQIDGVAWMTDKEVGARKRNGVLPKGGILADDMGLGKTIQSITLILTNPRPSKEEAKKQRSAARKIPDKVGHSTLIVAPLALIKQWESEIKEKVEKSHALKVRVHHGPSRTKRGAELAKYDIVITTYNTLASEHANGEGAEVGTGLFGVHWYRIILDEAHSIKNRSAKMTKAAYALKSWYRWCLTGTPMQNNLDELQSLVRFLRIRPYCDMSAWKAQISGPMKNGKGNLAMKRLQYFLKAFMKRRLKDVLKQPGADPSGNTSKGSKGGPKGPTLKVVERKVEDVEVDFSPSERVFYDRFAARANESLNQMMGSAKTDYIGALVLLLRLRQACNHRNLLRGHVDEEEGDTLGGVGEKQSRGGDADDVLAGMMGGLTVGTERCEVCEKQLNPSEKSAGQERCAACEEVISAKSEPQPKKGKKSEAKKRQNQKKTANRSRRVVLDNDDEEEDNGEWLVLKGQCEDDDLGVAGGTDDEDAEGGGESLGSDDSEQGDGEDDEDESEEEDSESESDDDSSSSEPTSRPAAKMFEIKAPAFGADPSDPCADGSSAKVRALLSILRRETPGHKVIVFSQFTSMLDAVEPFLQNEGLAYCRYDGSMRNDAREESLRKLREVQKVRVMLCSLKCGSLGLNLTAASRVVILEPFWNPFVEEQAIDRVHRLNQTTDVHIYKLTVRETVEARIVELQEAKRKLAKAAIEGAAQAAKLSMQDILRLFRGDADVGPEVGAPGQGMASYFTQPPKGSVLHGATAVQGQGQGQQHMQQQRTGVPGAMGGGGAYGLGMPAPAPASSRTTYVGGGTLAPARQSTDADGRQIVDKRKEKMADSVWGRRW</sequence>
<gene>
    <name evidence="7" type="ORF">BDY21DRAFT_293902</name>
</gene>
<feature type="compositionally biased region" description="Polar residues" evidence="4">
    <location>
        <begin position="175"/>
        <end position="192"/>
    </location>
</feature>
<dbReference type="AlphaFoldDB" id="A0A6A6NMJ1"/>
<dbReference type="PANTHER" id="PTHR45626:SF14">
    <property type="entry name" value="ATP-DEPENDENT DNA HELICASE (EUROFUNG)"/>
    <property type="match status" value="1"/>
</dbReference>
<dbReference type="InterPro" id="IPR001650">
    <property type="entry name" value="Helicase_C-like"/>
</dbReference>
<feature type="region of interest" description="Disordered" evidence="4">
    <location>
        <begin position="1"/>
        <end position="218"/>
    </location>
</feature>
<name>A0A6A6NMJ1_9PEZI</name>
<dbReference type="EMBL" id="MU001702">
    <property type="protein sequence ID" value="KAF2452906.1"/>
    <property type="molecule type" value="Genomic_DNA"/>
</dbReference>
<accession>A0A6A6NMJ1</accession>
<evidence type="ECO:0000259" key="6">
    <source>
        <dbReference type="PROSITE" id="PS51194"/>
    </source>
</evidence>
<evidence type="ECO:0000256" key="3">
    <source>
        <dbReference type="ARBA" id="ARBA00022840"/>
    </source>
</evidence>
<feature type="compositionally biased region" description="Low complexity" evidence="4">
    <location>
        <begin position="142"/>
        <end position="153"/>
    </location>
</feature>
<dbReference type="SUPFAM" id="SSF52540">
    <property type="entry name" value="P-loop containing nucleoside triphosphate hydrolases"/>
    <property type="match status" value="2"/>
</dbReference>
<dbReference type="GO" id="GO:0016787">
    <property type="term" value="F:hydrolase activity"/>
    <property type="evidence" value="ECO:0007669"/>
    <property type="project" value="UniProtKB-KW"/>
</dbReference>
<dbReference type="Gene3D" id="3.40.50.10810">
    <property type="entry name" value="Tandem AAA-ATPase domain"/>
    <property type="match status" value="1"/>
</dbReference>
<dbReference type="PANTHER" id="PTHR45626">
    <property type="entry name" value="TRANSCRIPTION TERMINATION FACTOR 2-RELATED"/>
    <property type="match status" value="1"/>
</dbReference>
<dbReference type="SMART" id="SM00487">
    <property type="entry name" value="DEXDc"/>
    <property type="match status" value="1"/>
</dbReference>
<evidence type="ECO:0000256" key="1">
    <source>
        <dbReference type="ARBA" id="ARBA00022741"/>
    </source>
</evidence>
<dbReference type="CDD" id="cd18793">
    <property type="entry name" value="SF2_C_SNF"/>
    <property type="match status" value="1"/>
</dbReference>
<feature type="compositionally biased region" description="Low complexity" evidence="4">
    <location>
        <begin position="27"/>
        <end position="41"/>
    </location>
</feature>
<reference evidence="7" key="1">
    <citation type="journal article" date="2020" name="Stud. Mycol.">
        <title>101 Dothideomycetes genomes: a test case for predicting lifestyles and emergence of pathogens.</title>
        <authorList>
            <person name="Haridas S."/>
            <person name="Albert R."/>
            <person name="Binder M."/>
            <person name="Bloem J."/>
            <person name="Labutti K."/>
            <person name="Salamov A."/>
            <person name="Andreopoulos B."/>
            <person name="Baker S."/>
            <person name="Barry K."/>
            <person name="Bills G."/>
            <person name="Bluhm B."/>
            <person name="Cannon C."/>
            <person name="Castanera R."/>
            <person name="Culley D."/>
            <person name="Daum C."/>
            <person name="Ezra D."/>
            <person name="Gonzalez J."/>
            <person name="Henrissat B."/>
            <person name="Kuo A."/>
            <person name="Liang C."/>
            <person name="Lipzen A."/>
            <person name="Lutzoni F."/>
            <person name="Magnuson J."/>
            <person name="Mondo S."/>
            <person name="Nolan M."/>
            <person name="Ohm R."/>
            <person name="Pangilinan J."/>
            <person name="Park H.-J."/>
            <person name="Ramirez L."/>
            <person name="Alfaro M."/>
            <person name="Sun H."/>
            <person name="Tritt A."/>
            <person name="Yoshinaga Y."/>
            <person name="Zwiers L.-H."/>
            <person name="Turgeon B."/>
            <person name="Goodwin S."/>
            <person name="Spatafora J."/>
            <person name="Crous P."/>
            <person name="Grigoriev I."/>
        </authorList>
    </citation>
    <scope>NUCLEOTIDE SEQUENCE</scope>
    <source>
        <strain evidence="7">ATCC 16933</strain>
    </source>
</reference>
<evidence type="ECO:0000259" key="5">
    <source>
        <dbReference type="PROSITE" id="PS51192"/>
    </source>
</evidence>
<dbReference type="InterPro" id="IPR049730">
    <property type="entry name" value="SNF2/RAD54-like_C"/>
</dbReference>
<dbReference type="GO" id="GO:0006281">
    <property type="term" value="P:DNA repair"/>
    <property type="evidence" value="ECO:0007669"/>
    <property type="project" value="TreeGrafter"/>
</dbReference>
<dbReference type="InterPro" id="IPR050628">
    <property type="entry name" value="SNF2_RAD54_helicase_TF"/>
</dbReference>
<dbReference type="PROSITE" id="PS51192">
    <property type="entry name" value="HELICASE_ATP_BIND_1"/>
    <property type="match status" value="1"/>
</dbReference>
<evidence type="ECO:0000256" key="2">
    <source>
        <dbReference type="ARBA" id="ARBA00022801"/>
    </source>
</evidence>
<evidence type="ECO:0000313" key="7">
    <source>
        <dbReference type="EMBL" id="KAF2452906.1"/>
    </source>
</evidence>
<organism evidence="7 8">
    <name type="scientific">Lineolata rhizophorae</name>
    <dbReference type="NCBI Taxonomy" id="578093"/>
    <lineage>
        <taxon>Eukaryota</taxon>
        <taxon>Fungi</taxon>
        <taxon>Dikarya</taxon>
        <taxon>Ascomycota</taxon>
        <taxon>Pezizomycotina</taxon>
        <taxon>Dothideomycetes</taxon>
        <taxon>Dothideomycetes incertae sedis</taxon>
        <taxon>Lineolatales</taxon>
        <taxon>Lineolataceae</taxon>
        <taxon>Lineolata</taxon>
    </lineage>
</organism>
<feature type="region of interest" description="Disordered" evidence="4">
    <location>
        <begin position="676"/>
        <end position="697"/>
    </location>
</feature>
<dbReference type="Pfam" id="PF00176">
    <property type="entry name" value="SNF2-rel_dom"/>
    <property type="match status" value="1"/>
</dbReference>
<dbReference type="FunFam" id="3.40.50.10810:FF:000053">
    <property type="entry name" value="SNF2 family helicase/ATPase, putative"/>
    <property type="match status" value="1"/>
</dbReference>
<evidence type="ECO:0000256" key="4">
    <source>
        <dbReference type="SAM" id="MobiDB-lite"/>
    </source>
</evidence>
<keyword evidence="3" id="KW-0067">ATP-binding</keyword>
<keyword evidence="1" id="KW-0547">Nucleotide-binding</keyword>
<dbReference type="Proteomes" id="UP000799766">
    <property type="component" value="Unassembled WGS sequence"/>
</dbReference>
<feature type="compositionally biased region" description="Acidic residues" evidence="4">
    <location>
        <begin position="792"/>
        <end position="845"/>
    </location>
</feature>
<feature type="compositionally biased region" description="Acidic residues" evidence="4">
    <location>
        <begin position="773"/>
        <end position="782"/>
    </location>
</feature>
<feature type="domain" description="Helicase ATP-binding" evidence="5">
    <location>
        <begin position="349"/>
        <end position="537"/>
    </location>
</feature>
<feature type="compositionally biased region" description="Basic residues" evidence="4">
    <location>
        <begin position="757"/>
        <end position="769"/>
    </location>
</feature>
<dbReference type="InterPro" id="IPR014001">
    <property type="entry name" value="Helicase_ATP-bd"/>
</dbReference>
<feature type="compositionally biased region" description="Basic and acidic residues" evidence="4">
    <location>
        <begin position="298"/>
        <end position="308"/>
    </location>
</feature>
<dbReference type="PROSITE" id="PS51194">
    <property type="entry name" value="HELICASE_CTER"/>
    <property type="match status" value="1"/>
</dbReference>
<dbReference type="GO" id="GO:0005634">
    <property type="term" value="C:nucleus"/>
    <property type="evidence" value="ECO:0007669"/>
    <property type="project" value="TreeGrafter"/>
</dbReference>
<feature type="region of interest" description="Disordered" evidence="4">
    <location>
        <begin position="740"/>
        <end position="852"/>
    </location>
</feature>
<keyword evidence="2" id="KW-0378">Hydrolase</keyword>
<feature type="region of interest" description="Disordered" evidence="4">
    <location>
        <begin position="298"/>
        <end position="322"/>
    </location>
</feature>
<dbReference type="Gene3D" id="3.40.50.300">
    <property type="entry name" value="P-loop containing nucleotide triphosphate hydrolases"/>
    <property type="match status" value="1"/>
</dbReference>
<keyword evidence="8" id="KW-1185">Reference proteome</keyword>
<dbReference type="InterPro" id="IPR038718">
    <property type="entry name" value="SNF2-like_sf"/>
</dbReference>
<dbReference type="InterPro" id="IPR027417">
    <property type="entry name" value="P-loop_NTPase"/>
</dbReference>
<feature type="region of interest" description="Disordered" evidence="4">
    <location>
        <begin position="582"/>
        <end position="606"/>
    </location>
</feature>
<dbReference type="GO" id="GO:0005524">
    <property type="term" value="F:ATP binding"/>
    <property type="evidence" value="ECO:0007669"/>
    <property type="project" value="UniProtKB-KW"/>
</dbReference>
<dbReference type="SMART" id="SM00490">
    <property type="entry name" value="HELICc"/>
    <property type="match status" value="1"/>
</dbReference>